<evidence type="ECO:0000313" key="3">
    <source>
        <dbReference type="Proteomes" id="UP001370348"/>
    </source>
</evidence>
<sequence length="629" mass="69715">MAWLVWIFLTLLAIVSGYAVAAAVYPERGLSHRLVVLHIVTASLILTAVQACGYSGHLTPVPLGLFSLLLFGGTLFVAGRSAGWEHLRKMAIADVRTPGRVLQEAWQQREPAILIAIPASIAFGMSLLIAWTCRSWTFDPVWFHVPITGYAIQNGSLAWFDSHNGFISGYPNDVELLAAWNCIFPRDNRFDETSQFPFATLGVFLTVAWARHVGASRPVAAAAGAAWFALPPVFLLTHTSYVDIACNAGAAGAIYFSMTRPTARDRWMSLLAMGIFVGSKYSGAYQLVLLAPWFAARAAWEIWNTPGSRLRTLGSIALSIGGFTAVGLCKYIQNAIHVGNPVYPFRLKLPIVGIELAGPEVGFENVGAGGESKPWIFGSVADLQTLIDKWLIVKPNYTPEVHDGGFGPSFLWLALPCLVFVAGDVLRSRNWKKGLPLIILFVLVLRQPMSWWPRYTLAAPLAAMVALALIHTQLRVIWVRLGFSLVFLYLAWIGFRAGSDGYRDVYPQKVRRAWSASWEERAWMQLEPFQWPEHFARLRETELGPDDVITYDQSASFIAEYFSRDYHTRVTYVSSSGDPEAYVRRLRDLRARWAGVTQGSPAERAVQQAGGARLFVAPGTSSVLYRMPQ</sequence>
<dbReference type="RefSeq" id="WP_394824059.1">
    <property type="nucleotide sequence ID" value="NZ_CP089984.1"/>
</dbReference>
<name>A0ABZ2LU44_9BACT</name>
<keyword evidence="3" id="KW-1185">Reference proteome</keyword>
<feature type="transmembrane region" description="Helical" evidence="1">
    <location>
        <begin position="409"/>
        <end position="426"/>
    </location>
</feature>
<feature type="transmembrane region" description="Helical" evidence="1">
    <location>
        <begin position="61"/>
        <end position="79"/>
    </location>
</feature>
<protein>
    <recommendedName>
        <fullName evidence="4">Glycosyltransferase RgtA/B/C/D-like domain-containing protein</fullName>
    </recommendedName>
</protein>
<feature type="transmembrane region" description="Helical" evidence="1">
    <location>
        <begin position="312"/>
        <end position="333"/>
    </location>
</feature>
<dbReference type="EMBL" id="CP089984">
    <property type="protein sequence ID" value="WXB14439.1"/>
    <property type="molecule type" value="Genomic_DNA"/>
</dbReference>
<organism evidence="2 3">
    <name type="scientific">Pendulispora albinea</name>
    <dbReference type="NCBI Taxonomy" id="2741071"/>
    <lineage>
        <taxon>Bacteria</taxon>
        <taxon>Pseudomonadati</taxon>
        <taxon>Myxococcota</taxon>
        <taxon>Myxococcia</taxon>
        <taxon>Myxococcales</taxon>
        <taxon>Sorangiineae</taxon>
        <taxon>Pendulisporaceae</taxon>
        <taxon>Pendulispora</taxon>
    </lineage>
</organism>
<feature type="transmembrane region" description="Helical" evidence="1">
    <location>
        <begin position="112"/>
        <end position="133"/>
    </location>
</feature>
<feature type="transmembrane region" description="Helical" evidence="1">
    <location>
        <begin position="244"/>
        <end position="263"/>
    </location>
</feature>
<gene>
    <name evidence="2" type="ORF">LZC94_42270</name>
</gene>
<keyword evidence="1" id="KW-0472">Membrane</keyword>
<proteinExistence type="predicted"/>
<reference evidence="2 3" key="1">
    <citation type="submission" date="2021-12" db="EMBL/GenBank/DDBJ databases">
        <title>Discovery of the Pendulisporaceae a myxobacterial family with distinct sporulation behavior and unique specialized metabolism.</title>
        <authorList>
            <person name="Garcia R."/>
            <person name="Popoff A."/>
            <person name="Bader C.D."/>
            <person name="Loehr J."/>
            <person name="Walesch S."/>
            <person name="Walt C."/>
            <person name="Boldt J."/>
            <person name="Bunk B."/>
            <person name="Haeckl F.J.F.P.J."/>
            <person name="Gunesch A.P."/>
            <person name="Birkelbach J."/>
            <person name="Nuebel U."/>
            <person name="Pietschmann T."/>
            <person name="Bach T."/>
            <person name="Mueller R."/>
        </authorList>
    </citation>
    <scope>NUCLEOTIDE SEQUENCE [LARGE SCALE GENOMIC DNA]</scope>
    <source>
        <strain evidence="2 3">MSr11954</strain>
    </source>
</reference>
<accession>A0ABZ2LU44</accession>
<feature type="transmembrane region" description="Helical" evidence="1">
    <location>
        <begin position="477"/>
        <end position="495"/>
    </location>
</feature>
<feature type="transmembrane region" description="Helical" evidence="1">
    <location>
        <begin position="31"/>
        <end position="49"/>
    </location>
</feature>
<keyword evidence="1" id="KW-0812">Transmembrane</keyword>
<evidence type="ECO:0000256" key="1">
    <source>
        <dbReference type="SAM" id="Phobius"/>
    </source>
</evidence>
<dbReference type="Proteomes" id="UP001370348">
    <property type="component" value="Chromosome"/>
</dbReference>
<evidence type="ECO:0008006" key="4">
    <source>
        <dbReference type="Google" id="ProtNLM"/>
    </source>
</evidence>
<keyword evidence="1" id="KW-1133">Transmembrane helix</keyword>
<feature type="transmembrane region" description="Helical" evidence="1">
    <location>
        <begin position="455"/>
        <end position="470"/>
    </location>
</feature>
<evidence type="ECO:0000313" key="2">
    <source>
        <dbReference type="EMBL" id="WXB14439.1"/>
    </source>
</evidence>